<reference evidence="2 3" key="1">
    <citation type="journal article" date="2018" name="Nat. Ecol. Evol.">
        <title>Pezizomycetes genomes reveal the molecular basis of ectomycorrhizal truffle lifestyle.</title>
        <authorList>
            <person name="Murat C."/>
            <person name="Payen T."/>
            <person name="Noel B."/>
            <person name="Kuo A."/>
            <person name="Morin E."/>
            <person name="Chen J."/>
            <person name="Kohler A."/>
            <person name="Krizsan K."/>
            <person name="Balestrini R."/>
            <person name="Da Silva C."/>
            <person name="Montanini B."/>
            <person name="Hainaut M."/>
            <person name="Levati E."/>
            <person name="Barry K.W."/>
            <person name="Belfiori B."/>
            <person name="Cichocki N."/>
            <person name="Clum A."/>
            <person name="Dockter R.B."/>
            <person name="Fauchery L."/>
            <person name="Guy J."/>
            <person name="Iotti M."/>
            <person name="Le Tacon F."/>
            <person name="Lindquist E.A."/>
            <person name="Lipzen A."/>
            <person name="Malagnac F."/>
            <person name="Mello A."/>
            <person name="Molinier V."/>
            <person name="Miyauchi S."/>
            <person name="Poulain J."/>
            <person name="Riccioni C."/>
            <person name="Rubini A."/>
            <person name="Sitrit Y."/>
            <person name="Splivallo R."/>
            <person name="Traeger S."/>
            <person name="Wang M."/>
            <person name="Zifcakova L."/>
            <person name="Wipf D."/>
            <person name="Zambonelli A."/>
            <person name="Paolocci F."/>
            <person name="Nowrousian M."/>
            <person name="Ottonello S."/>
            <person name="Baldrian P."/>
            <person name="Spatafora J.W."/>
            <person name="Henrissat B."/>
            <person name="Nagy L.G."/>
            <person name="Aury J.M."/>
            <person name="Wincker P."/>
            <person name="Grigoriev I.V."/>
            <person name="Bonfante P."/>
            <person name="Martin F.M."/>
        </authorList>
    </citation>
    <scope>NUCLEOTIDE SEQUENCE [LARGE SCALE GENOMIC DNA]</scope>
    <source>
        <strain evidence="2 3">RN42</strain>
    </source>
</reference>
<evidence type="ECO:0000313" key="3">
    <source>
        <dbReference type="Proteomes" id="UP000275078"/>
    </source>
</evidence>
<dbReference type="Proteomes" id="UP000275078">
    <property type="component" value="Unassembled WGS sequence"/>
</dbReference>
<proteinExistence type="predicted"/>
<gene>
    <name evidence="2" type="ORF">BJ508DRAFT_136045</name>
</gene>
<evidence type="ECO:0000313" key="2">
    <source>
        <dbReference type="EMBL" id="RPA86605.1"/>
    </source>
</evidence>
<dbReference type="AlphaFoldDB" id="A0A3N4IKD3"/>
<protein>
    <submittedName>
        <fullName evidence="2">Uncharacterized protein</fullName>
    </submittedName>
</protein>
<name>A0A3N4IKD3_ASCIM</name>
<keyword evidence="1" id="KW-0732">Signal</keyword>
<feature type="chain" id="PRO_5018178906" evidence="1">
    <location>
        <begin position="27"/>
        <end position="79"/>
    </location>
</feature>
<sequence length="79" mass="8512">MAWKVLFVCAFGTCIVTVSEFHASNAVYTVPKYFGTSSRDVPHPESLPKDGLREGASLFPGFFHDVDGSVLSCLASSLL</sequence>
<accession>A0A3N4IKD3</accession>
<keyword evidence="3" id="KW-1185">Reference proteome</keyword>
<dbReference type="EMBL" id="ML119649">
    <property type="protein sequence ID" value="RPA86605.1"/>
    <property type="molecule type" value="Genomic_DNA"/>
</dbReference>
<organism evidence="2 3">
    <name type="scientific">Ascobolus immersus RN42</name>
    <dbReference type="NCBI Taxonomy" id="1160509"/>
    <lineage>
        <taxon>Eukaryota</taxon>
        <taxon>Fungi</taxon>
        <taxon>Dikarya</taxon>
        <taxon>Ascomycota</taxon>
        <taxon>Pezizomycotina</taxon>
        <taxon>Pezizomycetes</taxon>
        <taxon>Pezizales</taxon>
        <taxon>Ascobolaceae</taxon>
        <taxon>Ascobolus</taxon>
    </lineage>
</organism>
<feature type="signal peptide" evidence="1">
    <location>
        <begin position="1"/>
        <end position="26"/>
    </location>
</feature>
<evidence type="ECO:0000256" key="1">
    <source>
        <dbReference type="SAM" id="SignalP"/>
    </source>
</evidence>